<dbReference type="CDD" id="cd16380">
    <property type="entry name" value="YitT_C"/>
    <property type="match status" value="1"/>
</dbReference>
<evidence type="ECO:0000256" key="6">
    <source>
        <dbReference type="SAM" id="Phobius"/>
    </source>
</evidence>
<evidence type="ECO:0000256" key="5">
    <source>
        <dbReference type="ARBA" id="ARBA00023136"/>
    </source>
</evidence>
<keyword evidence="2" id="KW-1003">Cell membrane</keyword>
<dbReference type="InterPro" id="IPR015867">
    <property type="entry name" value="N-reg_PII/ATP_PRibTrfase_C"/>
</dbReference>
<evidence type="ECO:0000256" key="4">
    <source>
        <dbReference type="ARBA" id="ARBA00022989"/>
    </source>
</evidence>
<sequence>MKRFRDYFLITVGFLLVAFSLELFLVPNKIAAGGVSGIAIIINSIFPAIDVGLLMLGMNVILFIVAFIVIGNKFGGKSIYASLGLSGSIWLMDKLEVSRFVLTNDLLLASIFGTLLSGIGMAIVFNQNASTGGTDIIAKILNKFFHLDIGKSLLAVDFIVTIFAGVTFGANVAMYALLCVIMNGFVIDNAIEGFNTCKEIMVISTKTSEISRYIIDELERGCTIFNGKGGYSAKNTDILYTVLHRKQFIKLKKFIKEVDSRAFITVSEAHEVLGEGFKDMLGDE</sequence>
<name>A0ABS1TEB5_9CLOT</name>
<evidence type="ECO:0000313" key="9">
    <source>
        <dbReference type="Proteomes" id="UP000632377"/>
    </source>
</evidence>
<accession>A0ABS1TEB5</accession>
<dbReference type="RefSeq" id="WP_202749030.1">
    <property type="nucleotide sequence ID" value="NZ_JAESWC010000004.1"/>
</dbReference>
<keyword evidence="3 6" id="KW-0812">Transmembrane</keyword>
<feature type="transmembrane region" description="Helical" evidence="6">
    <location>
        <begin position="106"/>
        <end position="125"/>
    </location>
</feature>
<keyword evidence="5 6" id="KW-0472">Membrane</keyword>
<dbReference type="EMBL" id="JAESWC010000004">
    <property type="protein sequence ID" value="MBL4936308.1"/>
    <property type="molecule type" value="Genomic_DNA"/>
</dbReference>
<evidence type="ECO:0000256" key="1">
    <source>
        <dbReference type="ARBA" id="ARBA00004651"/>
    </source>
</evidence>
<reference evidence="8 9" key="1">
    <citation type="submission" date="2021-01" db="EMBL/GenBank/DDBJ databases">
        <title>Genome public.</title>
        <authorList>
            <person name="Liu C."/>
            <person name="Sun Q."/>
        </authorList>
    </citation>
    <scope>NUCLEOTIDE SEQUENCE [LARGE SCALE GENOMIC DNA]</scope>
    <source>
        <strain evidence="8 9">YIM B02515</strain>
    </source>
</reference>
<dbReference type="Gene3D" id="3.30.70.120">
    <property type="match status" value="1"/>
</dbReference>
<dbReference type="Pfam" id="PF02588">
    <property type="entry name" value="YitT_membrane"/>
    <property type="match status" value="1"/>
</dbReference>
<evidence type="ECO:0000313" key="8">
    <source>
        <dbReference type="EMBL" id="MBL4936308.1"/>
    </source>
</evidence>
<comment type="subcellular location">
    <subcellularLocation>
        <location evidence="1">Cell membrane</location>
        <topology evidence="1">Multi-pass membrane protein</topology>
    </subcellularLocation>
</comment>
<feature type="domain" description="DUF2179" evidence="7">
    <location>
        <begin position="220"/>
        <end position="274"/>
    </location>
</feature>
<evidence type="ECO:0000256" key="2">
    <source>
        <dbReference type="ARBA" id="ARBA00022475"/>
    </source>
</evidence>
<proteinExistence type="predicted"/>
<keyword evidence="9" id="KW-1185">Reference proteome</keyword>
<dbReference type="PIRSF" id="PIRSF006483">
    <property type="entry name" value="Membrane_protein_YitT"/>
    <property type="match status" value="1"/>
</dbReference>
<dbReference type="InterPro" id="IPR051461">
    <property type="entry name" value="UPF0750_membrane"/>
</dbReference>
<feature type="transmembrane region" description="Helical" evidence="6">
    <location>
        <begin position="7"/>
        <end position="24"/>
    </location>
</feature>
<feature type="transmembrane region" description="Helical" evidence="6">
    <location>
        <begin position="53"/>
        <end position="70"/>
    </location>
</feature>
<dbReference type="InterPro" id="IPR003740">
    <property type="entry name" value="YitT"/>
</dbReference>
<keyword evidence="4 6" id="KW-1133">Transmembrane helix</keyword>
<gene>
    <name evidence="8" type="ORF">JK636_11105</name>
</gene>
<dbReference type="PANTHER" id="PTHR33545">
    <property type="entry name" value="UPF0750 MEMBRANE PROTEIN YITT-RELATED"/>
    <property type="match status" value="1"/>
</dbReference>
<dbReference type="InterPro" id="IPR019264">
    <property type="entry name" value="DUF2179"/>
</dbReference>
<protein>
    <submittedName>
        <fullName evidence="8">YitT family protein</fullName>
    </submittedName>
</protein>
<evidence type="ECO:0000256" key="3">
    <source>
        <dbReference type="ARBA" id="ARBA00022692"/>
    </source>
</evidence>
<dbReference type="PANTHER" id="PTHR33545:SF9">
    <property type="entry name" value="UPF0750 MEMBRANE PROTEIN YITE"/>
    <property type="match status" value="1"/>
</dbReference>
<organism evidence="8 9">
    <name type="scientific">Clostridium rhizosphaerae</name>
    <dbReference type="NCBI Taxonomy" id="2803861"/>
    <lineage>
        <taxon>Bacteria</taxon>
        <taxon>Bacillati</taxon>
        <taxon>Bacillota</taxon>
        <taxon>Clostridia</taxon>
        <taxon>Eubacteriales</taxon>
        <taxon>Clostridiaceae</taxon>
        <taxon>Clostridium</taxon>
    </lineage>
</organism>
<dbReference type="Pfam" id="PF10035">
    <property type="entry name" value="DUF2179"/>
    <property type="match status" value="1"/>
</dbReference>
<evidence type="ECO:0000259" key="7">
    <source>
        <dbReference type="Pfam" id="PF10035"/>
    </source>
</evidence>
<dbReference type="Proteomes" id="UP000632377">
    <property type="component" value="Unassembled WGS sequence"/>
</dbReference>
<comment type="caution">
    <text evidence="8">The sequence shown here is derived from an EMBL/GenBank/DDBJ whole genome shotgun (WGS) entry which is preliminary data.</text>
</comment>